<evidence type="ECO:0000313" key="1">
    <source>
        <dbReference type="EMBL" id="KAF2684705.1"/>
    </source>
</evidence>
<name>A0A6G1J397_9PLEO</name>
<dbReference type="AlphaFoldDB" id="A0A6G1J397"/>
<accession>A0A6G1J397</accession>
<proteinExistence type="predicted"/>
<protein>
    <submittedName>
        <fullName evidence="1">Uncharacterized protein</fullName>
    </submittedName>
</protein>
<sequence>MQAKELSMYFAPVVSRREDPEDTYTLRGYSNETDEFFRLTDMIRRSPNLKKVRLFIWFNSGSRSLKVDFSQLAPLEGLLEELNVYVIFSKEPTDSYDYSHLRHSLELELAVLGRLIVGKNDSSSDFVLSSFEDEADAMWRHRRWVLKGGVMESKKTWRLMFKSVREKKKDIYDFLG</sequence>
<gene>
    <name evidence="1" type="ORF">K458DRAFT_417573</name>
</gene>
<dbReference type="EMBL" id="MU005580">
    <property type="protein sequence ID" value="KAF2684705.1"/>
    <property type="molecule type" value="Genomic_DNA"/>
</dbReference>
<keyword evidence="2" id="KW-1185">Reference proteome</keyword>
<dbReference type="Proteomes" id="UP000799291">
    <property type="component" value="Unassembled WGS sequence"/>
</dbReference>
<evidence type="ECO:0000313" key="2">
    <source>
        <dbReference type="Proteomes" id="UP000799291"/>
    </source>
</evidence>
<organism evidence="1 2">
    <name type="scientific">Lentithecium fluviatile CBS 122367</name>
    <dbReference type="NCBI Taxonomy" id="1168545"/>
    <lineage>
        <taxon>Eukaryota</taxon>
        <taxon>Fungi</taxon>
        <taxon>Dikarya</taxon>
        <taxon>Ascomycota</taxon>
        <taxon>Pezizomycotina</taxon>
        <taxon>Dothideomycetes</taxon>
        <taxon>Pleosporomycetidae</taxon>
        <taxon>Pleosporales</taxon>
        <taxon>Massarineae</taxon>
        <taxon>Lentitheciaceae</taxon>
        <taxon>Lentithecium</taxon>
    </lineage>
</organism>
<reference evidence="1" key="1">
    <citation type="journal article" date="2020" name="Stud. Mycol.">
        <title>101 Dothideomycetes genomes: a test case for predicting lifestyles and emergence of pathogens.</title>
        <authorList>
            <person name="Haridas S."/>
            <person name="Albert R."/>
            <person name="Binder M."/>
            <person name="Bloem J."/>
            <person name="Labutti K."/>
            <person name="Salamov A."/>
            <person name="Andreopoulos B."/>
            <person name="Baker S."/>
            <person name="Barry K."/>
            <person name="Bills G."/>
            <person name="Bluhm B."/>
            <person name="Cannon C."/>
            <person name="Castanera R."/>
            <person name="Culley D."/>
            <person name="Daum C."/>
            <person name="Ezra D."/>
            <person name="Gonzalez J."/>
            <person name="Henrissat B."/>
            <person name="Kuo A."/>
            <person name="Liang C."/>
            <person name="Lipzen A."/>
            <person name="Lutzoni F."/>
            <person name="Magnuson J."/>
            <person name="Mondo S."/>
            <person name="Nolan M."/>
            <person name="Ohm R."/>
            <person name="Pangilinan J."/>
            <person name="Park H.-J."/>
            <person name="Ramirez L."/>
            <person name="Alfaro M."/>
            <person name="Sun H."/>
            <person name="Tritt A."/>
            <person name="Yoshinaga Y."/>
            <person name="Zwiers L.-H."/>
            <person name="Turgeon B."/>
            <person name="Goodwin S."/>
            <person name="Spatafora J."/>
            <person name="Crous P."/>
            <person name="Grigoriev I."/>
        </authorList>
    </citation>
    <scope>NUCLEOTIDE SEQUENCE</scope>
    <source>
        <strain evidence="1">CBS 122367</strain>
    </source>
</reference>